<evidence type="ECO:0000256" key="4">
    <source>
        <dbReference type="ARBA" id="ARBA00023052"/>
    </source>
</evidence>
<name>A0A3N4LBE3_9PEZI</name>
<proteinExistence type="predicted"/>
<keyword evidence="5" id="KW-0456">Lyase</keyword>
<gene>
    <name evidence="8" type="ORF">L211DRAFT_841871</name>
</gene>
<evidence type="ECO:0000256" key="5">
    <source>
        <dbReference type="ARBA" id="ARBA00023239"/>
    </source>
</evidence>
<keyword evidence="4" id="KW-0786">Thiamine pyrophosphate</keyword>
<evidence type="ECO:0000313" key="8">
    <source>
        <dbReference type="EMBL" id="RPB20203.1"/>
    </source>
</evidence>
<dbReference type="InterPro" id="IPR045025">
    <property type="entry name" value="HACL1-like"/>
</dbReference>
<dbReference type="Proteomes" id="UP000267821">
    <property type="component" value="Unassembled WGS sequence"/>
</dbReference>
<evidence type="ECO:0000259" key="7">
    <source>
        <dbReference type="Pfam" id="PF02776"/>
    </source>
</evidence>
<dbReference type="CDD" id="cd07035">
    <property type="entry name" value="TPP_PYR_POX_like"/>
    <property type="match status" value="1"/>
</dbReference>
<evidence type="ECO:0000256" key="1">
    <source>
        <dbReference type="ARBA" id="ARBA00001964"/>
    </source>
</evidence>
<dbReference type="InParanoid" id="A0A3N4LBE3"/>
<dbReference type="Pfam" id="PF00205">
    <property type="entry name" value="TPP_enzyme_M"/>
    <property type="match status" value="1"/>
</dbReference>
<dbReference type="InterPro" id="IPR029035">
    <property type="entry name" value="DHS-like_NAD/FAD-binding_dom"/>
</dbReference>
<sequence length="495" mass="52391">MPPFTGAQLIAQTLLSLQIPIVFGIVGIPIIEVAEALVAAGIRFVGFRNEQAASYAASAYGYLTGRPGVLLVVGGPGVVHALAGVHGAQQNHFPLLLLSGSAPSTHLPTRGSFQTLSATAFLAPHTKLALRAPTPAHLPQVIREAYRSAFWGRPGAAAVEINGDYVTHALTSTELHPLLHENGALAVHPVPSPPQPSGSRERVRALAHLLMHTSQRPLIVVGKGAAYSRCEDVLNHFISRTQIPFLPTPMGKGLLPPNHPLDTSTSRSLALRKADLVVLLGARLNWILHFGAPPKLAPGVTVAKIDISAEELGRNLSIPGVSPSALGEDMSIVGDCGAVLVQLIEELDLAGWTPPPQATNPWINDLCLASSRSIAKLAPKLTTPTPAGKKLTYHRMFHLLQKAFADLSIGDNDNVGEGTHWADNCVIISEGANTMDISRTIFPSSLPRQRLDAGTDATMGVGLGYAIAAWCAYNLPLSKGVEETPLLGAPKRKKI</sequence>
<evidence type="ECO:0000259" key="6">
    <source>
        <dbReference type="Pfam" id="PF00205"/>
    </source>
</evidence>
<dbReference type="GO" id="GO:0000287">
    <property type="term" value="F:magnesium ion binding"/>
    <property type="evidence" value="ECO:0007669"/>
    <property type="project" value="InterPro"/>
</dbReference>
<dbReference type="Gene3D" id="3.40.50.1220">
    <property type="entry name" value="TPP-binding domain"/>
    <property type="match status" value="1"/>
</dbReference>
<accession>A0A3N4LBE3</accession>
<reference evidence="8 9" key="1">
    <citation type="journal article" date="2018" name="Nat. Ecol. Evol.">
        <title>Pezizomycetes genomes reveal the molecular basis of ectomycorrhizal truffle lifestyle.</title>
        <authorList>
            <person name="Murat C."/>
            <person name="Payen T."/>
            <person name="Noel B."/>
            <person name="Kuo A."/>
            <person name="Morin E."/>
            <person name="Chen J."/>
            <person name="Kohler A."/>
            <person name="Krizsan K."/>
            <person name="Balestrini R."/>
            <person name="Da Silva C."/>
            <person name="Montanini B."/>
            <person name="Hainaut M."/>
            <person name="Levati E."/>
            <person name="Barry K.W."/>
            <person name="Belfiori B."/>
            <person name="Cichocki N."/>
            <person name="Clum A."/>
            <person name="Dockter R.B."/>
            <person name="Fauchery L."/>
            <person name="Guy J."/>
            <person name="Iotti M."/>
            <person name="Le Tacon F."/>
            <person name="Lindquist E.A."/>
            <person name="Lipzen A."/>
            <person name="Malagnac F."/>
            <person name="Mello A."/>
            <person name="Molinier V."/>
            <person name="Miyauchi S."/>
            <person name="Poulain J."/>
            <person name="Riccioni C."/>
            <person name="Rubini A."/>
            <person name="Sitrit Y."/>
            <person name="Splivallo R."/>
            <person name="Traeger S."/>
            <person name="Wang M."/>
            <person name="Zifcakova L."/>
            <person name="Wipf D."/>
            <person name="Zambonelli A."/>
            <person name="Paolocci F."/>
            <person name="Nowrousian M."/>
            <person name="Ottonello S."/>
            <person name="Baldrian P."/>
            <person name="Spatafora J.W."/>
            <person name="Henrissat B."/>
            <person name="Nagy L.G."/>
            <person name="Aury J.M."/>
            <person name="Wincker P."/>
            <person name="Grigoriev I.V."/>
            <person name="Bonfante P."/>
            <person name="Martin F.M."/>
        </authorList>
    </citation>
    <scope>NUCLEOTIDE SEQUENCE [LARGE SCALE GENOMIC DNA]</scope>
    <source>
        <strain evidence="8 9">ATCC MYA-4762</strain>
    </source>
</reference>
<feature type="domain" description="Thiamine pyrophosphate enzyme central" evidence="6">
    <location>
        <begin position="210"/>
        <end position="343"/>
    </location>
</feature>
<dbReference type="InterPro" id="IPR029061">
    <property type="entry name" value="THDP-binding"/>
</dbReference>
<evidence type="ECO:0000256" key="2">
    <source>
        <dbReference type="ARBA" id="ARBA00022723"/>
    </source>
</evidence>
<dbReference type="Gene3D" id="3.40.50.970">
    <property type="match status" value="2"/>
</dbReference>
<keyword evidence="2" id="KW-0479">Metal-binding</keyword>
<evidence type="ECO:0000313" key="9">
    <source>
        <dbReference type="Proteomes" id="UP000267821"/>
    </source>
</evidence>
<dbReference type="GO" id="GO:0005777">
    <property type="term" value="C:peroxisome"/>
    <property type="evidence" value="ECO:0007669"/>
    <property type="project" value="TreeGrafter"/>
</dbReference>
<keyword evidence="9" id="KW-1185">Reference proteome</keyword>
<dbReference type="PANTHER" id="PTHR43710:SF2">
    <property type="entry name" value="2-HYDROXYACYL-COA LYASE 1"/>
    <property type="match status" value="1"/>
</dbReference>
<feature type="domain" description="Thiamine pyrophosphate enzyme N-terminal TPP-binding" evidence="7">
    <location>
        <begin position="5"/>
        <end position="117"/>
    </location>
</feature>
<dbReference type="SUPFAM" id="SSF52518">
    <property type="entry name" value="Thiamin diphosphate-binding fold (THDP-binding)"/>
    <property type="match status" value="2"/>
</dbReference>
<dbReference type="Pfam" id="PF02776">
    <property type="entry name" value="TPP_enzyme_N"/>
    <property type="match status" value="1"/>
</dbReference>
<dbReference type="EMBL" id="ML121575">
    <property type="protein sequence ID" value="RPB20203.1"/>
    <property type="molecule type" value="Genomic_DNA"/>
</dbReference>
<evidence type="ECO:0000256" key="3">
    <source>
        <dbReference type="ARBA" id="ARBA00022842"/>
    </source>
</evidence>
<dbReference type="InterPro" id="IPR012001">
    <property type="entry name" value="Thiamin_PyroP_enz_TPP-bd_dom"/>
</dbReference>
<dbReference type="GO" id="GO:0030976">
    <property type="term" value="F:thiamine pyrophosphate binding"/>
    <property type="evidence" value="ECO:0007669"/>
    <property type="project" value="InterPro"/>
</dbReference>
<keyword evidence="3" id="KW-0460">Magnesium</keyword>
<comment type="cofactor">
    <cofactor evidence="1">
        <name>thiamine diphosphate</name>
        <dbReference type="ChEBI" id="CHEBI:58937"/>
    </cofactor>
</comment>
<dbReference type="STRING" id="1051890.A0A3N4LBE3"/>
<organism evidence="8 9">
    <name type="scientific">Terfezia boudieri ATCC MYA-4762</name>
    <dbReference type="NCBI Taxonomy" id="1051890"/>
    <lineage>
        <taxon>Eukaryota</taxon>
        <taxon>Fungi</taxon>
        <taxon>Dikarya</taxon>
        <taxon>Ascomycota</taxon>
        <taxon>Pezizomycotina</taxon>
        <taxon>Pezizomycetes</taxon>
        <taxon>Pezizales</taxon>
        <taxon>Pezizaceae</taxon>
        <taxon>Terfezia</taxon>
    </lineage>
</organism>
<dbReference type="InterPro" id="IPR012000">
    <property type="entry name" value="Thiamin_PyroP_enz_cen_dom"/>
</dbReference>
<dbReference type="GO" id="GO:0001561">
    <property type="term" value="P:fatty acid alpha-oxidation"/>
    <property type="evidence" value="ECO:0007669"/>
    <property type="project" value="TreeGrafter"/>
</dbReference>
<dbReference type="PANTHER" id="PTHR43710">
    <property type="entry name" value="2-HYDROXYACYL-COA LYASE"/>
    <property type="match status" value="1"/>
</dbReference>
<dbReference type="AlphaFoldDB" id="A0A3N4LBE3"/>
<dbReference type="GO" id="GO:0016829">
    <property type="term" value="F:lyase activity"/>
    <property type="evidence" value="ECO:0007669"/>
    <property type="project" value="UniProtKB-KW"/>
</dbReference>
<dbReference type="SUPFAM" id="SSF52467">
    <property type="entry name" value="DHS-like NAD/FAD-binding domain"/>
    <property type="match status" value="1"/>
</dbReference>
<dbReference type="OrthoDB" id="10006023at2759"/>
<feature type="non-terminal residue" evidence="8">
    <location>
        <position position="495"/>
    </location>
</feature>
<dbReference type="FunCoup" id="A0A3N4LBE3">
    <property type="interactions" value="417"/>
</dbReference>
<protein>
    <submittedName>
        <fullName evidence="8">Thiamine diphosphate-binding protein</fullName>
    </submittedName>
</protein>